<organism evidence="2 3">
    <name type="scientific">Tolumonas auensis (strain DSM 9187 / NBRC 110442 / TA 4)</name>
    <dbReference type="NCBI Taxonomy" id="595494"/>
    <lineage>
        <taxon>Bacteria</taxon>
        <taxon>Pseudomonadati</taxon>
        <taxon>Pseudomonadota</taxon>
        <taxon>Gammaproteobacteria</taxon>
        <taxon>Aeromonadales</taxon>
        <taxon>Aeromonadaceae</taxon>
        <taxon>Tolumonas</taxon>
    </lineage>
</organism>
<evidence type="ECO:0008006" key="4">
    <source>
        <dbReference type="Google" id="ProtNLM"/>
    </source>
</evidence>
<dbReference type="OrthoDB" id="5713052at2"/>
<sequence length="273" mass="27497">MKLKQLVVAVSLSLGLVACGGGGSSSSSSSDSSYDFKVTAVDGYLNNAIVTATCGTQTFTGVTDENGEVQLDTNGIDSKDCSVVITANPDGSTTDMDTGETYAAGELYLVSPAGQDKTDLIASPFTTMVALLMESSGDLDAAIAEVALQFGIAPSLVTGDFIAAQAADTELKEEAQKAALKATALLASLPQTADEFAADVADTSTTQTLIAKLLKINDAVEAEIAELENSGTDLSSVIITVEVAADGSVTTVVEDKPQATGATDSSVGGGTGS</sequence>
<proteinExistence type="predicted"/>
<gene>
    <name evidence="2" type="ordered locus">Tola_2841</name>
</gene>
<accession>C4LCD0</accession>
<keyword evidence="1" id="KW-0732">Signal</keyword>
<evidence type="ECO:0000313" key="3">
    <source>
        <dbReference type="Proteomes" id="UP000009073"/>
    </source>
</evidence>
<reference evidence="3" key="1">
    <citation type="submission" date="2009-05" db="EMBL/GenBank/DDBJ databases">
        <title>Complete sequence of Tolumonas auensis DSM 9187.</title>
        <authorList>
            <consortium name="US DOE Joint Genome Institute"/>
            <person name="Lucas S."/>
            <person name="Copeland A."/>
            <person name="Lapidus A."/>
            <person name="Glavina del Rio T."/>
            <person name="Tice H."/>
            <person name="Bruce D."/>
            <person name="Goodwin L."/>
            <person name="Pitluck S."/>
            <person name="Chertkov O."/>
            <person name="Brettin T."/>
            <person name="Detter J.C."/>
            <person name="Han C."/>
            <person name="Larimer F."/>
            <person name="Land M."/>
            <person name="Hauser L."/>
            <person name="Kyrpides N."/>
            <person name="Mikhailova N."/>
            <person name="Spring S."/>
            <person name="Beller H."/>
        </authorList>
    </citation>
    <scope>NUCLEOTIDE SEQUENCE [LARGE SCALE GENOMIC DNA]</scope>
    <source>
        <strain evidence="3">DSM 9187 / TA4</strain>
    </source>
</reference>
<feature type="signal peptide" evidence="1">
    <location>
        <begin position="1"/>
        <end position="20"/>
    </location>
</feature>
<dbReference type="Proteomes" id="UP000009073">
    <property type="component" value="Chromosome"/>
</dbReference>
<dbReference type="PROSITE" id="PS51257">
    <property type="entry name" value="PROKAR_LIPOPROTEIN"/>
    <property type="match status" value="1"/>
</dbReference>
<reference evidence="2 3" key="2">
    <citation type="journal article" date="2011" name="Stand. Genomic Sci.">
        <title>Complete genome sequence of Tolumonas auensis type strain (TA 4).</title>
        <authorList>
            <person name="Chertkov O."/>
            <person name="Copeland A."/>
            <person name="Lucas S."/>
            <person name="Lapidus A."/>
            <person name="Berry K.W."/>
            <person name="Detter J.C."/>
            <person name="Del Rio T.G."/>
            <person name="Hammon N."/>
            <person name="Dalin E."/>
            <person name="Tice H."/>
            <person name="Pitluck S."/>
            <person name="Richardson P."/>
            <person name="Bruce D."/>
            <person name="Goodwin L."/>
            <person name="Han C."/>
            <person name="Tapia R."/>
            <person name="Saunders E."/>
            <person name="Schmutz J."/>
            <person name="Brettin T."/>
            <person name="Larimer F."/>
            <person name="Land M."/>
            <person name="Hauser L."/>
            <person name="Spring S."/>
            <person name="Rohde M."/>
            <person name="Kyrpides N.C."/>
            <person name="Ivanova N."/>
            <person name="Goker M."/>
            <person name="Beller H.R."/>
            <person name="Klenk H.P."/>
            <person name="Woyke T."/>
        </authorList>
    </citation>
    <scope>NUCLEOTIDE SEQUENCE [LARGE SCALE GENOMIC DNA]</scope>
    <source>
        <strain evidence="3">DSM 9187 / TA4</strain>
    </source>
</reference>
<dbReference type="AlphaFoldDB" id="C4LCD0"/>
<dbReference type="STRING" id="595494.Tola_2841"/>
<dbReference type="eggNOG" id="ENOG5033P03">
    <property type="taxonomic scope" value="Bacteria"/>
</dbReference>
<dbReference type="RefSeq" id="WP_015879883.1">
    <property type="nucleotide sequence ID" value="NC_012691.1"/>
</dbReference>
<dbReference type="EMBL" id="CP001616">
    <property type="protein sequence ID" value="ACQ94434.1"/>
    <property type="molecule type" value="Genomic_DNA"/>
</dbReference>
<evidence type="ECO:0000256" key="1">
    <source>
        <dbReference type="SAM" id="SignalP"/>
    </source>
</evidence>
<name>C4LCD0_TOLAT</name>
<protein>
    <recommendedName>
        <fullName evidence="4">Lipoprotein</fullName>
    </recommendedName>
</protein>
<keyword evidence="3" id="KW-1185">Reference proteome</keyword>
<feature type="chain" id="PRO_5002940310" description="Lipoprotein" evidence="1">
    <location>
        <begin position="21"/>
        <end position="273"/>
    </location>
</feature>
<dbReference type="HOGENOM" id="CLU_1019192_0_0_6"/>
<evidence type="ECO:0000313" key="2">
    <source>
        <dbReference type="EMBL" id="ACQ94434.1"/>
    </source>
</evidence>
<dbReference type="KEGG" id="tau:Tola_2841"/>